<evidence type="ECO:0000313" key="8">
    <source>
        <dbReference type="Proteomes" id="UP000694866"/>
    </source>
</evidence>
<accession>A0A9R1SVD5</accession>
<feature type="transmembrane region" description="Helical" evidence="5">
    <location>
        <begin position="180"/>
        <end position="202"/>
    </location>
</feature>
<evidence type="ECO:0000256" key="1">
    <source>
        <dbReference type="ARBA" id="ARBA00004141"/>
    </source>
</evidence>
<feature type="transmembrane region" description="Helical" evidence="5">
    <location>
        <begin position="115"/>
        <end position="136"/>
    </location>
</feature>
<feature type="transmembrane region" description="Helical" evidence="5">
    <location>
        <begin position="306"/>
        <end position="324"/>
    </location>
</feature>
<organism evidence="7">
    <name type="scientific">Fopius arisanus</name>
    <dbReference type="NCBI Taxonomy" id="64838"/>
    <lineage>
        <taxon>Eukaryota</taxon>
        <taxon>Metazoa</taxon>
        <taxon>Ecdysozoa</taxon>
        <taxon>Arthropoda</taxon>
        <taxon>Hexapoda</taxon>
        <taxon>Insecta</taxon>
        <taxon>Pterygota</taxon>
        <taxon>Neoptera</taxon>
        <taxon>Endopterygota</taxon>
        <taxon>Hymenoptera</taxon>
        <taxon>Apocrita</taxon>
        <taxon>Ichneumonoidea</taxon>
        <taxon>Braconidae</taxon>
        <taxon>Opiinae</taxon>
        <taxon>Fopius</taxon>
    </lineage>
</organism>
<dbReference type="OrthoDB" id="430300at2759"/>
<comment type="subcellular location">
    <subcellularLocation>
        <location evidence="1">Membrane</location>
        <topology evidence="1">Multi-pass membrane protein</topology>
    </subcellularLocation>
</comment>
<evidence type="ECO:0000256" key="2">
    <source>
        <dbReference type="ARBA" id="ARBA00022692"/>
    </source>
</evidence>
<keyword evidence="2 5" id="KW-0812">Transmembrane</keyword>
<dbReference type="GO" id="GO:0016020">
    <property type="term" value="C:membrane"/>
    <property type="evidence" value="ECO:0007669"/>
    <property type="project" value="UniProtKB-SubCell"/>
</dbReference>
<feature type="transmembrane region" description="Helical" evidence="5">
    <location>
        <begin position="81"/>
        <end position="103"/>
    </location>
</feature>
<evidence type="ECO:0000313" key="6">
    <source>
        <dbReference type="EMBL" id="JAG74312.1"/>
    </source>
</evidence>
<reference evidence="7" key="1">
    <citation type="submission" date="2015-01" db="EMBL/GenBank/DDBJ databases">
        <title>Transcriptome Assembly of Fopius arisanus.</title>
        <authorList>
            <person name="Geib S."/>
        </authorList>
    </citation>
    <scope>NUCLEOTIDE SEQUENCE</scope>
</reference>
<evidence type="ECO:0000313" key="7">
    <source>
        <dbReference type="EMBL" id="JAG74316.1"/>
    </source>
</evidence>
<dbReference type="InterPro" id="IPR011701">
    <property type="entry name" value="MFS"/>
</dbReference>
<feature type="transmembrane region" description="Helical" evidence="5">
    <location>
        <begin position="429"/>
        <end position="448"/>
    </location>
</feature>
<feature type="transmembrane region" description="Helical" evidence="5">
    <location>
        <begin position="336"/>
        <end position="357"/>
    </location>
</feature>
<gene>
    <name evidence="7" type="primary">slc46a1_0</name>
    <name evidence="9" type="synonym">LOC105263362</name>
    <name evidence="6" type="synonym">slc46a1_1</name>
    <name evidence="7" type="ORF">g.45423</name>
    <name evidence="6" type="ORF">g.45432</name>
</gene>
<dbReference type="RefSeq" id="XP_011297834.1">
    <property type="nucleotide sequence ID" value="XM_011299532.1"/>
</dbReference>
<dbReference type="PANTHER" id="PTHR23507:SF39">
    <property type="entry name" value="GH23453P-RELATED"/>
    <property type="match status" value="1"/>
</dbReference>
<dbReference type="EMBL" id="GBYB01004549">
    <property type="protein sequence ID" value="JAG74316.1"/>
    <property type="molecule type" value="Transcribed_RNA"/>
</dbReference>
<dbReference type="Proteomes" id="UP000694866">
    <property type="component" value="Unplaced"/>
</dbReference>
<dbReference type="GeneID" id="105263362"/>
<dbReference type="KEGG" id="fas:105263362"/>
<feature type="transmembrane region" description="Helical" evidence="5">
    <location>
        <begin position="208"/>
        <end position="229"/>
    </location>
</feature>
<protein>
    <submittedName>
        <fullName evidence="9">Proton-coupled folate transporter</fullName>
    </submittedName>
    <submittedName>
        <fullName evidence="7">Slc46a1_0 protein</fullName>
    </submittedName>
    <submittedName>
        <fullName evidence="6">Slc46a1_1 protein</fullName>
    </submittedName>
</protein>
<name>A0A0C9QLX4_9HYME</name>
<dbReference type="AlphaFoldDB" id="A0A0C9QLX4"/>
<dbReference type="Pfam" id="PF07690">
    <property type="entry name" value="MFS_1"/>
    <property type="match status" value="1"/>
</dbReference>
<evidence type="ECO:0000313" key="9">
    <source>
        <dbReference type="RefSeq" id="XP_011297834.1"/>
    </source>
</evidence>
<sequence length="470" mass="52141">MESEGSTGIFSKWRRYNLIEIPVFLDLCASGMTETVFSDLILYQTCRITLNETLTDTCNLLHNNSSSQAARDLEQLIQPRASYILLSKSLIEGILPAIFSLFLGPWSDRYGRKPILIAAFTGPFIRFVMLSILSVWNLNPWIYLIASIPRALLGGVCGLMLSIFCYISDITNDGNRAWRLACVENSLAAGLVVGTFLGPFIFQRFGYTTLFIAATFTSGLTLFNILFLIPESVKRQEPEHKWKNPFDVSLVKKLFQTATRKRPGLDRSTLWSCILILSLYVIAISGEINTGFLFANARLGWNVVQYSEVSAICTVLAIAGVSLGMKIFRRIGFSELSVALVGTISIFSGSMITAFTFKPWHMYLAGGCGVFSALLTPPIRSILSKSVPPADVGKVFSLTTSVESTLPLATNSLYTFLYAHYMPPYYPSPVYLLSGFIFLCILLLIVVLDRKNARTINPSVYTSLVEDVIN</sequence>
<feature type="transmembrane region" description="Helical" evidence="5">
    <location>
        <begin position="142"/>
        <end position="168"/>
    </location>
</feature>
<proteinExistence type="predicted"/>
<accession>A0A0C9QLX4</accession>
<dbReference type="Gene3D" id="1.20.1250.20">
    <property type="entry name" value="MFS general substrate transporter like domains"/>
    <property type="match status" value="1"/>
</dbReference>
<dbReference type="PANTHER" id="PTHR23507">
    <property type="entry name" value="ZGC:174356"/>
    <property type="match status" value="1"/>
</dbReference>
<keyword evidence="8" id="KW-1185">Reference proteome</keyword>
<evidence type="ECO:0000256" key="4">
    <source>
        <dbReference type="ARBA" id="ARBA00023136"/>
    </source>
</evidence>
<dbReference type="EMBL" id="GBYB01004545">
    <property type="protein sequence ID" value="JAG74312.1"/>
    <property type="molecule type" value="Transcribed_RNA"/>
</dbReference>
<evidence type="ECO:0000256" key="3">
    <source>
        <dbReference type="ARBA" id="ARBA00022989"/>
    </source>
</evidence>
<reference evidence="9" key="2">
    <citation type="submission" date="2025-04" db="UniProtKB">
        <authorList>
            <consortium name="RefSeq"/>
        </authorList>
    </citation>
    <scope>IDENTIFICATION</scope>
    <source>
        <strain evidence="9">USDA-PBARC FA_bdor</strain>
        <tissue evidence="9">Whole organism</tissue>
    </source>
</reference>
<dbReference type="GO" id="GO:0022857">
    <property type="term" value="F:transmembrane transporter activity"/>
    <property type="evidence" value="ECO:0007669"/>
    <property type="project" value="InterPro"/>
</dbReference>
<evidence type="ECO:0000256" key="5">
    <source>
        <dbReference type="SAM" id="Phobius"/>
    </source>
</evidence>
<keyword evidence="4 5" id="KW-0472">Membrane</keyword>
<keyword evidence="3 5" id="KW-1133">Transmembrane helix</keyword>
<dbReference type="SUPFAM" id="SSF103473">
    <property type="entry name" value="MFS general substrate transporter"/>
    <property type="match status" value="1"/>
</dbReference>
<dbReference type="InterPro" id="IPR036259">
    <property type="entry name" value="MFS_trans_sf"/>
</dbReference>
<feature type="transmembrane region" description="Helical" evidence="5">
    <location>
        <begin position="270"/>
        <end position="294"/>
    </location>
</feature>